<feature type="compositionally biased region" description="Basic and acidic residues" evidence="1">
    <location>
        <begin position="1"/>
        <end position="11"/>
    </location>
</feature>
<reference evidence="3" key="1">
    <citation type="journal article" date="2013" name="Nature">
        <title>Draft genome of the wheat A-genome progenitor Triticum urartu.</title>
        <authorList>
            <person name="Ling H.Q."/>
            <person name="Zhao S."/>
            <person name="Liu D."/>
            <person name="Wang J."/>
            <person name="Sun H."/>
            <person name="Zhang C."/>
            <person name="Fan H."/>
            <person name="Li D."/>
            <person name="Dong L."/>
            <person name="Tao Y."/>
            <person name="Gao C."/>
            <person name="Wu H."/>
            <person name="Li Y."/>
            <person name="Cui Y."/>
            <person name="Guo X."/>
            <person name="Zheng S."/>
            <person name="Wang B."/>
            <person name="Yu K."/>
            <person name="Liang Q."/>
            <person name="Yang W."/>
            <person name="Lou X."/>
            <person name="Chen J."/>
            <person name="Feng M."/>
            <person name="Jian J."/>
            <person name="Zhang X."/>
            <person name="Luo G."/>
            <person name="Jiang Y."/>
            <person name="Liu J."/>
            <person name="Wang Z."/>
            <person name="Sha Y."/>
            <person name="Zhang B."/>
            <person name="Wu H."/>
            <person name="Tang D."/>
            <person name="Shen Q."/>
            <person name="Xue P."/>
            <person name="Zou S."/>
            <person name="Wang X."/>
            <person name="Liu X."/>
            <person name="Wang F."/>
            <person name="Yang Y."/>
            <person name="An X."/>
            <person name="Dong Z."/>
            <person name="Zhang K."/>
            <person name="Zhang X."/>
            <person name="Luo M.C."/>
            <person name="Dvorak J."/>
            <person name="Tong Y."/>
            <person name="Wang J."/>
            <person name="Yang H."/>
            <person name="Li Z."/>
            <person name="Wang D."/>
            <person name="Zhang A."/>
            <person name="Wang J."/>
        </authorList>
    </citation>
    <scope>NUCLEOTIDE SEQUENCE</scope>
    <source>
        <strain evidence="3">cv. G1812</strain>
    </source>
</reference>
<evidence type="ECO:0000256" key="1">
    <source>
        <dbReference type="SAM" id="MobiDB-lite"/>
    </source>
</evidence>
<proteinExistence type="predicted"/>
<dbReference type="AlphaFoldDB" id="A0A8R7K1X5"/>
<accession>A0A8R7K1X5</accession>
<protein>
    <submittedName>
        <fullName evidence="2">Uncharacterized protein</fullName>
    </submittedName>
</protein>
<evidence type="ECO:0000313" key="3">
    <source>
        <dbReference type="Proteomes" id="UP000015106"/>
    </source>
</evidence>
<reference evidence="2" key="2">
    <citation type="submission" date="2018-03" db="EMBL/GenBank/DDBJ databases">
        <title>The Triticum urartu genome reveals the dynamic nature of wheat genome evolution.</title>
        <authorList>
            <person name="Ling H."/>
            <person name="Ma B."/>
            <person name="Shi X."/>
            <person name="Liu H."/>
            <person name="Dong L."/>
            <person name="Sun H."/>
            <person name="Cao Y."/>
            <person name="Gao Q."/>
            <person name="Zheng S."/>
            <person name="Li Y."/>
            <person name="Yu Y."/>
            <person name="Du H."/>
            <person name="Qi M."/>
            <person name="Li Y."/>
            <person name="Yu H."/>
            <person name="Cui Y."/>
            <person name="Wang N."/>
            <person name="Chen C."/>
            <person name="Wu H."/>
            <person name="Zhao Y."/>
            <person name="Zhang J."/>
            <person name="Li Y."/>
            <person name="Zhou W."/>
            <person name="Zhang B."/>
            <person name="Hu W."/>
            <person name="Eijk M."/>
            <person name="Tang J."/>
            <person name="Witsenboer H."/>
            <person name="Zhao S."/>
            <person name="Li Z."/>
            <person name="Zhang A."/>
            <person name="Wang D."/>
            <person name="Liang C."/>
        </authorList>
    </citation>
    <scope>NUCLEOTIDE SEQUENCE [LARGE SCALE GENOMIC DNA]</scope>
    <source>
        <strain evidence="2">cv. G1812</strain>
    </source>
</reference>
<sequence>MWRGRLPDPRRAGPVRSSSLPIPWPPRRRESSSSFALSPPPSRGARTPFGHWASATRRGPGPPRRGTTPWTSTPPAWTPSSRPRGSSSPSSSSSPTG</sequence>
<evidence type="ECO:0000313" key="2">
    <source>
        <dbReference type="EnsemblPlants" id="TuG1812G0100003506.01.T01.cds388841"/>
    </source>
</evidence>
<dbReference type="EnsemblPlants" id="TuG1812G0100003506.01.T01">
    <property type="protein sequence ID" value="TuG1812G0100003506.01.T01.cds388841"/>
    <property type="gene ID" value="TuG1812G0100003506.01"/>
</dbReference>
<feature type="compositionally biased region" description="Low complexity" evidence="1">
    <location>
        <begin position="56"/>
        <end position="97"/>
    </location>
</feature>
<keyword evidence="3" id="KW-1185">Reference proteome</keyword>
<reference evidence="2" key="3">
    <citation type="submission" date="2022-06" db="UniProtKB">
        <authorList>
            <consortium name="EnsemblPlants"/>
        </authorList>
    </citation>
    <scope>IDENTIFICATION</scope>
</reference>
<organism evidence="2 3">
    <name type="scientific">Triticum urartu</name>
    <name type="common">Red wild einkorn</name>
    <name type="synonym">Crithodium urartu</name>
    <dbReference type="NCBI Taxonomy" id="4572"/>
    <lineage>
        <taxon>Eukaryota</taxon>
        <taxon>Viridiplantae</taxon>
        <taxon>Streptophyta</taxon>
        <taxon>Embryophyta</taxon>
        <taxon>Tracheophyta</taxon>
        <taxon>Spermatophyta</taxon>
        <taxon>Magnoliopsida</taxon>
        <taxon>Liliopsida</taxon>
        <taxon>Poales</taxon>
        <taxon>Poaceae</taxon>
        <taxon>BOP clade</taxon>
        <taxon>Pooideae</taxon>
        <taxon>Triticodae</taxon>
        <taxon>Triticeae</taxon>
        <taxon>Triticinae</taxon>
        <taxon>Triticum</taxon>
    </lineage>
</organism>
<dbReference type="Proteomes" id="UP000015106">
    <property type="component" value="Chromosome 1"/>
</dbReference>
<feature type="region of interest" description="Disordered" evidence="1">
    <location>
        <begin position="1"/>
        <end position="97"/>
    </location>
</feature>
<dbReference type="Gramene" id="TuG1812G0100003506.01.T01">
    <property type="protein sequence ID" value="TuG1812G0100003506.01.T01.cds388841"/>
    <property type="gene ID" value="TuG1812G0100003506.01"/>
</dbReference>
<name>A0A8R7K1X5_TRIUA</name>